<evidence type="ECO:0000313" key="3">
    <source>
        <dbReference type="EMBL" id="TYP80628.1"/>
    </source>
</evidence>
<reference evidence="3 5" key="3">
    <citation type="submission" date="2019-07" db="EMBL/GenBank/DDBJ databases">
        <title>Active sludge and wastewater microbial communities from Klosterneuburg, Austria.</title>
        <authorList>
            <person name="Wagner M."/>
        </authorList>
    </citation>
    <scope>NUCLEOTIDE SEQUENCE [LARGE SCALE GENOMIC DNA]</scope>
    <source>
        <strain evidence="3 5">Nm2</strain>
    </source>
</reference>
<feature type="transmembrane region" description="Helical" evidence="1">
    <location>
        <begin position="46"/>
        <end position="65"/>
    </location>
</feature>
<dbReference type="PANTHER" id="PTHR39594">
    <property type="entry name" value="PROTEIN YCHQ"/>
    <property type="match status" value="1"/>
</dbReference>
<evidence type="ECO:0000256" key="1">
    <source>
        <dbReference type="SAM" id="Phobius"/>
    </source>
</evidence>
<dbReference type="OrthoDB" id="5588650at2"/>
<keyword evidence="1" id="KW-0812">Transmembrane</keyword>
<dbReference type="EMBL" id="VNHT01000056">
    <property type="protein sequence ID" value="TYP80628.1"/>
    <property type="molecule type" value="Genomic_DNA"/>
</dbReference>
<dbReference type="GO" id="GO:0005886">
    <property type="term" value="C:plasma membrane"/>
    <property type="evidence" value="ECO:0007669"/>
    <property type="project" value="TreeGrafter"/>
</dbReference>
<evidence type="ECO:0000313" key="5">
    <source>
        <dbReference type="Proteomes" id="UP000324176"/>
    </source>
</evidence>
<reference evidence="4" key="1">
    <citation type="submission" date="2015-05" db="EMBL/GenBank/DDBJ databases">
        <title>Draft genome of Nitrosomonas communis strain Nm2.</title>
        <authorList>
            <person name="Kozlowski J.A."/>
            <person name="Kits K.D."/>
            <person name="Stein L.Y."/>
        </authorList>
    </citation>
    <scope>NUCLEOTIDE SEQUENCE [LARGE SCALE GENOMIC DNA]</scope>
    <source>
        <strain evidence="4">Nm2</strain>
    </source>
</reference>
<keyword evidence="4" id="KW-1185">Reference proteome</keyword>
<keyword evidence="1" id="KW-0472">Membrane</keyword>
<evidence type="ECO:0000313" key="2">
    <source>
        <dbReference type="EMBL" id="AKH39320.1"/>
    </source>
</evidence>
<accession>A0A0F7KFS5</accession>
<sequence length="126" mass="14243">MSYTVLKFIHISSVILSYLLFLTRGIWMIHSSAQLQQRWVKIMPHVIDTVLLTSAITLTVLIQQYPLADAWLTAKVAGLLLYIGLGITAFRFGKTYPIKVGAWIMAQIVFFYIVLVALTKNPAIFL</sequence>
<reference evidence="2 4" key="2">
    <citation type="journal article" date="2016" name="Genome Announc.">
        <title>Genome Sequence of Nitrosomonas communis Strain Nm2, a Mesophilic Ammonia-Oxidizing Bacterium Isolated from Mediterranean Soil.</title>
        <authorList>
            <person name="Kozlowski J.A."/>
            <person name="Kits K.D."/>
            <person name="Stein L.Y."/>
        </authorList>
    </citation>
    <scope>NUCLEOTIDE SEQUENCE [LARGE SCALE GENOMIC DNA]</scope>
    <source>
        <strain evidence="2 4">Nm2</strain>
    </source>
</reference>
<dbReference type="Proteomes" id="UP000324176">
    <property type="component" value="Unassembled WGS sequence"/>
</dbReference>
<dbReference type="Pfam" id="PF04247">
    <property type="entry name" value="SirB"/>
    <property type="match status" value="1"/>
</dbReference>
<gene>
    <name evidence="2" type="ORF">AAW31_18305</name>
    <name evidence="3" type="ORF">BCL69_105618</name>
</gene>
<evidence type="ECO:0000313" key="4">
    <source>
        <dbReference type="Proteomes" id="UP000034156"/>
    </source>
</evidence>
<organism evidence="2 4">
    <name type="scientific">Nitrosomonas communis</name>
    <dbReference type="NCBI Taxonomy" id="44574"/>
    <lineage>
        <taxon>Bacteria</taxon>
        <taxon>Pseudomonadati</taxon>
        <taxon>Pseudomonadota</taxon>
        <taxon>Betaproteobacteria</taxon>
        <taxon>Nitrosomonadales</taxon>
        <taxon>Nitrosomonadaceae</taxon>
        <taxon>Nitrosomonas</taxon>
    </lineage>
</organism>
<dbReference type="EMBL" id="CP011451">
    <property type="protein sequence ID" value="AKH39320.1"/>
    <property type="molecule type" value="Genomic_DNA"/>
</dbReference>
<keyword evidence="1" id="KW-1133">Transmembrane helix</keyword>
<name>A0A0F7KFS5_9PROT</name>
<dbReference type="AlphaFoldDB" id="A0A0F7KFS5"/>
<dbReference type="PANTHER" id="PTHR39594:SF1">
    <property type="entry name" value="PROTEIN YCHQ"/>
    <property type="match status" value="1"/>
</dbReference>
<protein>
    <submittedName>
        <fullName evidence="2">Invasion gene expression up-regulator SirB</fullName>
    </submittedName>
    <submittedName>
        <fullName evidence="3">Putative membrane protein SirB2</fullName>
    </submittedName>
</protein>
<dbReference type="KEGG" id="nco:AAW31_18305"/>
<dbReference type="PIRSF" id="PIRSF005610">
    <property type="entry name" value="SirB"/>
    <property type="match status" value="1"/>
</dbReference>
<dbReference type="InterPro" id="IPR007360">
    <property type="entry name" value="SirB"/>
</dbReference>
<proteinExistence type="predicted"/>
<dbReference type="PATRIC" id="fig|44574.3.peg.4399"/>
<dbReference type="Proteomes" id="UP000034156">
    <property type="component" value="Chromosome"/>
</dbReference>
<dbReference type="RefSeq" id="WP_046851339.1">
    <property type="nucleotide sequence ID" value="NZ_VNHT01000056.1"/>
</dbReference>
<feature type="transmembrane region" description="Helical" evidence="1">
    <location>
        <begin position="71"/>
        <end position="93"/>
    </location>
</feature>
<feature type="transmembrane region" description="Helical" evidence="1">
    <location>
        <begin position="100"/>
        <end position="118"/>
    </location>
</feature>
<feature type="transmembrane region" description="Helical" evidence="1">
    <location>
        <begin position="6"/>
        <end position="26"/>
    </location>
</feature>